<dbReference type="InterPro" id="IPR050759">
    <property type="entry name" value="Serine_protease_kringle"/>
</dbReference>
<evidence type="ECO:0000256" key="4">
    <source>
        <dbReference type="SAM" id="Phobius"/>
    </source>
</evidence>
<dbReference type="InterPro" id="IPR000001">
    <property type="entry name" value="Kringle"/>
</dbReference>
<comment type="caution">
    <text evidence="3">Lacks conserved residue(s) required for the propagation of feature annotation.</text>
</comment>
<evidence type="ECO:0000256" key="1">
    <source>
        <dbReference type="ARBA" id="ARBA00022572"/>
    </source>
</evidence>
<evidence type="ECO:0000259" key="5">
    <source>
        <dbReference type="PROSITE" id="PS50070"/>
    </source>
</evidence>
<evidence type="ECO:0000313" key="7">
    <source>
        <dbReference type="WBParaSite" id="nRc.2.0.1.t06954-RA"/>
    </source>
</evidence>
<dbReference type="Gene3D" id="2.40.20.10">
    <property type="entry name" value="Plasminogen Kringle 4"/>
    <property type="match status" value="3"/>
</dbReference>
<dbReference type="SMART" id="SM00130">
    <property type="entry name" value="KR"/>
    <property type="match status" value="1"/>
</dbReference>
<dbReference type="CDD" id="cd00108">
    <property type="entry name" value="KR"/>
    <property type="match status" value="1"/>
</dbReference>
<keyword evidence="6" id="KW-1185">Reference proteome</keyword>
<protein>
    <submittedName>
        <fullName evidence="7">Kringle domain-containing protein</fullName>
    </submittedName>
</protein>
<dbReference type="Pfam" id="PF00051">
    <property type="entry name" value="Kringle"/>
    <property type="match status" value="1"/>
</dbReference>
<keyword evidence="2" id="KW-1015">Disulfide bond</keyword>
<keyword evidence="4" id="KW-0812">Transmembrane</keyword>
<dbReference type="InterPro" id="IPR018056">
    <property type="entry name" value="Kringle_CS"/>
</dbReference>
<dbReference type="InterPro" id="IPR058845">
    <property type="entry name" value="Kringle_2"/>
</dbReference>
<evidence type="ECO:0000256" key="2">
    <source>
        <dbReference type="ARBA" id="ARBA00023157"/>
    </source>
</evidence>
<sequence>MDSIIYLSTLGKQQYQVPTGWCLDEMTDELHEDDNFPFYTLDHFYCRGFKYEHHHKYGPWCFTFADEASETLFWEPCFPACEDMDRKCVRYHEIPMPPEYYLGQKAVTKSLKPCIYWGRFADKKKISNQAKFWSHNYCRTLPMIGRTFHQMPKTPWCFTNNDGYQWEECFQRCHDIATCIESGETTLDYKGNKEISINNRFCTYWSDRNNPFSAKFKSFASESDKKFCRNFGNIATGPFCLIFSNQKDNVTIEPCFDHCEDLKQKPCVGSDKLLQYWGSVRKTRNGLRCQRWDAKKPHNHSLVAVDFNVEELWEISNFCRNPDASLDGPWCFTLDPGVIKEPCFQRCMGAEISATTLEPIVIQVDEPALAVEESAGLAVIWIILIVVLIFFALLLIVDLLIRYYCLSTTALKKDLEHTAQVIENCRPGRDGTPVTQQKVDNWTKLVELNNEYKQRHEHLRNRLD</sequence>
<evidence type="ECO:0000313" key="6">
    <source>
        <dbReference type="Proteomes" id="UP000887565"/>
    </source>
</evidence>
<organism evidence="6 7">
    <name type="scientific">Romanomermis culicivorax</name>
    <name type="common">Nematode worm</name>
    <dbReference type="NCBI Taxonomy" id="13658"/>
    <lineage>
        <taxon>Eukaryota</taxon>
        <taxon>Metazoa</taxon>
        <taxon>Ecdysozoa</taxon>
        <taxon>Nematoda</taxon>
        <taxon>Enoplea</taxon>
        <taxon>Dorylaimia</taxon>
        <taxon>Mermithida</taxon>
        <taxon>Mermithoidea</taxon>
        <taxon>Mermithidae</taxon>
        <taxon>Romanomermis</taxon>
    </lineage>
</organism>
<feature type="domain" description="Kringle" evidence="5">
    <location>
        <begin position="276"/>
        <end position="347"/>
    </location>
</feature>
<accession>A0A915HZT6</accession>
<dbReference type="PANTHER" id="PTHR24261">
    <property type="entry name" value="PLASMINOGEN-RELATED"/>
    <property type="match status" value="1"/>
</dbReference>
<evidence type="ECO:0000256" key="3">
    <source>
        <dbReference type="PROSITE-ProRule" id="PRU00121"/>
    </source>
</evidence>
<dbReference type="PROSITE" id="PS00021">
    <property type="entry name" value="KRINGLE_1"/>
    <property type="match status" value="1"/>
</dbReference>
<reference evidence="7" key="1">
    <citation type="submission" date="2022-11" db="UniProtKB">
        <authorList>
            <consortium name="WormBaseParasite"/>
        </authorList>
    </citation>
    <scope>IDENTIFICATION</scope>
</reference>
<dbReference type="SUPFAM" id="SSF57440">
    <property type="entry name" value="Kringle-like"/>
    <property type="match status" value="3"/>
</dbReference>
<dbReference type="WBParaSite" id="nRc.2.0.1.t06954-RA">
    <property type="protein sequence ID" value="nRc.2.0.1.t06954-RA"/>
    <property type="gene ID" value="nRc.2.0.1.g06954"/>
</dbReference>
<feature type="domain" description="Kringle" evidence="5">
    <location>
        <begin position="101"/>
        <end position="179"/>
    </location>
</feature>
<dbReference type="PANTHER" id="PTHR24261:SF7">
    <property type="entry name" value="KRINGLE DOMAIN-CONTAINING PROTEIN"/>
    <property type="match status" value="1"/>
</dbReference>
<dbReference type="AlphaFoldDB" id="A0A915HZT6"/>
<proteinExistence type="predicted"/>
<dbReference type="InterPro" id="IPR013806">
    <property type="entry name" value="Kringle-like"/>
</dbReference>
<feature type="transmembrane region" description="Helical" evidence="4">
    <location>
        <begin position="378"/>
        <end position="401"/>
    </location>
</feature>
<dbReference type="PROSITE" id="PS50070">
    <property type="entry name" value="KRINGLE_2"/>
    <property type="match status" value="2"/>
</dbReference>
<name>A0A915HZT6_ROMCU</name>
<dbReference type="Pfam" id="PF25866">
    <property type="entry name" value="Kringle_2"/>
    <property type="match status" value="2"/>
</dbReference>
<keyword evidence="4" id="KW-0472">Membrane</keyword>
<keyword evidence="4" id="KW-1133">Transmembrane helix</keyword>
<keyword evidence="1 3" id="KW-0420">Kringle</keyword>
<dbReference type="Proteomes" id="UP000887565">
    <property type="component" value="Unplaced"/>
</dbReference>
<dbReference type="InterPro" id="IPR038178">
    <property type="entry name" value="Kringle_sf"/>
</dbReference>